<feature type="region of interest" description="Disordered" evidence="1">
    <location>
        <begin position="263"/>
        <end position="309"/>
    </location>
</feature>
<dbReference type="SUPFAM" id="SSF52540">
    <property type="entry name" value="P-loop containing nucleoside triphosphate hydrolases"/>
    <property type="match status" value="1"/>
</dbReference>
<organism evidence="3 4">
    <name type="scientific">Aspergillus pseudodeflectus</name>
    <dbReference type="NCBI Taxonomy" id="176178"/>
    <lineage>
        <taxon>Eukaryota</taxon>
        <taxon>Fungi</taxon>
        <taxon>Dikarya</taxon>
        <taxon>Ascomycota</taxon>
        <taxon>Pezizomycotina</taxon>
        <taxon>Eurotiomycetes</taxon>
        <taxon>Eurotiomycetidae</taxon>
        <taxon>Eurotiales</taxon>
        <taxon>Aspergillaceae</taxon>
        <taxon>Aspergillus</taxon>
        <taxon>Aspergillus subgen. Nidulantes</taxon>
    </lineage>
</organism>
<accession>A0ABR4K1Z2</accession>
<evidence type="ECO:0000313" key="4">
    <source>
        <dbReference type="Proteomes" id="UP001610444"/>
    </source>
</evidence>
<feature type="compositionally biased region" description="Low complexity" evidence="1">
    <location>
        <begin position="291"/>
        <end position="305"/>
    </location>
</feature>
<feature type="domain" description="G" evidence="2">
    <location>
        <begin position="30"/>
        <end position="135"/>
    </location>
</feature>
<dbReference type="EMBL" id="JBFXLR010000033">
    <property type="protein sequence ID" value="KAL2846345.1"/>
    <property type="molecule type" value="Genomic_DNA"/>
</dbReference>
<dbReference type="Proteomes" id="UP001610444">
    <property type="component" value="Unassembled WGS sequence"/>
</dbReference>
<proteinExistence type="predicted"/>
<protein>
    <recommendedName>
        <fullName evidence="2">G domain-containing protein</fullName>
    </recommendedName>
</protein>
<feature type="region of interest" description="Disordered" evidence="1">
    <location>
        <begin position="328"/>
        <end position="354"/>
    </location>
</feature>
<evidence type="ECO:0000256" key="1">
    <source>
        <dbReference type="SAM" id="MobiDB-lite"/>
    </source>
</evidence>
<name>A0ABR4K1Z2_9EURO</name>
<dbReference type="Gene3D" id="3.40.50.300">
    <property type="entry name" value="P-loop containing nucleotide triphosphate hydrolases"/>
    <property type="match status" value="1"/>
</dbReference>
<gene>
    <name evidence="3" type="ORF">BJX68DRAFT_256543</name>
</gene>
<dbReference type="Pfam" id="PF01926">
    <property type="entry name" value="MMR_HSR1"/>
    <property type="match status" value="1"/>
</dbReference>
<sequence length="401" mass="43954">MASKAVRTKECLTELEAHFRETKTPSDVLIILGRTGSGKSSLLEDLSGLIGYSQQNLDSVTKTIEFCKAVINDKPYFIMDTPGFDPNTEENTFREIVRGVKSIRPFARITGLLYLTCIPQERFDDFDRKLIQFIRVLSGPQYIPRVTFITTFWTATTGQAAAYSQRLADLCRRWEDGVGVRRLQTYQHGWEYDGAGEYKGVIIDWFVNREQIARHAGEMVAKNYGSPTVVASRIEEELDANMPIHKTEAGRLLGLSAPSRFSTSAHAAGKRDHDDLPQTGASIPEPPLAGQTSSTPNQQPTSTPPHGISLGQVVLEGLSWFFRNVNPGSGAGGAGPKPTMVSGDPFRGGGDPLSHVDLMKSRGLDSSREGRLAYAQQHGIGGVPFSASCGDAMLKHLQRNR</sequence>
<dbReference type="RefSeq" id="XP_070897160.1">
    <property type="nucleotide sequence ID" value="XM_071043201.1"/>
</dbReference>
<evidence type="ECO:0000259" key="2">
    <source>
        <dbReference type="Pfam" id="PF01926"/>
    </source>
</evidence>
<reference evidence="3 4" key="1">
    <citation type="submission" date="2024-07" db="EMBL/GenBank/DDBJ databases">
        <title>Section-level genome sequencing and comparative genomics of Aspergillus sections Usti and Cavernicolus.</title>
        <authorList>
            <consortium name="Lawrence Berkeley National Laboratory"/>
            <person name="Nybo J.L."/>
            <person name="Vesth T.C."/>
            <person name="Theobald S."/>
            <person name="Frisvad J.C."/>
            <person name="Larsen T.O."/>
            <person name="Kjaerboelling I."/>
            <person name="Rothschild-Mancinelli K."/>
            <person name="Lyhne E.K."/>
            <person name="Kogle M.E."/>
            <person name="Barry K."/>
            <person name="Clum A."/>
            <person name="Na H."/>
            <person name="Ledsgaard L."/>
            <person name="Lin J."/>
            <person name="Lipzen A."/>
            <person name="Kuo A."/>
            <person name="Riley R."/>
            <person name="Mondo S."/>
            <person name="LaButti K."/>
            <person name="Haridas S."/>
            <person name="Pangalinan J."/>
            <person name="Salamov A.A."/>
            <person name="Simmons B.A."/>
            <person name="Magnuson J.K."/>
            <person name="Chen J."/>
            <person name="Drula E."/>
            <person name="Henrissat B."/>
            <person name="Wiebenga A."/>
            <person name="Lubbers R.J."/>
            <person name="Gomes A.C."/>
            <person name="Macurrencykelacurrency M.R."/>
            <person name="Stajich J."/>
            <person name="Grigoriev I.V."/>
            <person name="Mortensen U.H."/>
            <person name="De vries R.P."/>
            <person name="Baker S.E."/>
            <person name="Andersen M.R."/>
        </authorList>
    </citation>
    <scope>NUCLEOTIDE SEQUENCE [LARGE SCALE GENOMIC DNA]</scope>
    <source>
        <strain evidence="3 4">CBS 756.74</strain>
    </source>
</reference>
<evidence type="ECO:0000313" key="3">
    <source>
        <dbReference type="EMBL" id="KAL2846345.1"/>
    </source>
</evidence>
<keyword evidence="4" id="KW-1185">Reference proteome</keyword>
<dbReference type="InterPro" id="IPR006073">
    <property type="entry name" value="GTP-bd"/>
</dbReference>
<dbReference type="GeneID" id="98158365"/>
<dbReference type="InterPro" id="IPR027417">
    <property type="entry name" value="P-loop_NTPase"/>
</dbReference>
<comment type="caution">
    <text evidence="3">The sequence shown here is derived from an EMBL/GenBank/DDBJ whole genome shotgun (WGS) entry which is preliminary data.</text>
</comment>